<evidence type="ECO:0000313" key="3">
    <source>
        <dbReference type="Proteomes" id="UP000694930"/>
    </source>
</evidence>
<dbReference type="RefSeq" id="XP_027772049.1">
    <property type="nucleotide sequence ID" value="XM_027916248.1"/>
</dbReference>
<dbReference type="Proteomes" id="UP000694930">
    <property type="component" value="Chromosome 1"/>
</dbReference>
<evidence type="ECO:0000313" key="6">
    <source>
        <dbReference type="RefSeq" id="XP_027767832.1"/>
    </source>
</evidence>
<dbReference type="RefSeq" id="XP_027772050.1">
    <property type="nucleotide sequence ID" value="XM_027916249.1"/>
</dbReference>
<organism evidence="3 5">
    <name type="scientific">Solanum pennellii</name>
    <name type="common">Tomato</name>
    <name type="synonym">Lycopersicon pennellii</name>
    <dbReference type="NCBI Taxonomy" id="28526"/>
    <lineage>
        <taxon>Eukaryota</taxon>
        <taxon>Viridiplantae</taxon>
        <taxon>Streptophyta</taxon>
        <taxon>Embryophyta</taxon>
        <taxon>Tracheophyta</taxon>
        <taxon>Spermatophyta</taxon>
        <taxon>Magnoliopsida</taxon>
        <taxon>eudicotyledons</taxon>
        <taxon>Gunneridae</taxon>
        <taxon>Pentapetalae</taxon>
        <taxon>asterids</taxon>
        <taxon>lamiids</taxon>
        <taxon>Solanales</taxon>
        <taxon>Solanaceae</taxon>
        <taxon>Solanoideae</taxon>
        <taxon>Solaneae</taxon>
        <taxon>Solanum</taxon>
        <taxon>Solanum subgen. Lycopersicon</taxon>
    </lineage>
</organism>
<dbReference type="PANTHER" id="PTHR46033">
    <property type="entry name" value="PROTEIN MAIN-LIKE 2"/>
    <property type="match status" value="1"/>
</dbReference>
<dbReference type="Proteomes" id="UP000694930">
    <property type="component" value="Chromosome 3"/>
</dbReference>
<evidence type="ECO:0000256" key="1">
    <source>
        <dbReference type="SAM" id="MobiDB-lite"/>
    </source>
</evidence>
<dbReference type="RefSeq" id="XP_027767832.1">
    <property type="nucleotide sequence ID" value="XM_027912031.1"/>
</dbReference>
<dbReference type="RefSeq" id="XP_027771183.1">
    <property type="nucleotide sequence ID" value="XM_027915382.1"/>
</dbReference>
<dbReference type="RefSeq" id="XP_027767821.1">
    <property type="nucleotide sequence ID" value="XM_027912020.1"/>
</dbReference>
<evidence type="ECO:0000313" key="5">
    <source>
        <dbReference type="RefSeq" id="XP_027767821.1"/>
    </source>
</evidence>
<feature type="region of interest" description="Disordered" evidence="1">
    <location>
        <begin position="646"/>
        <end position="723"/>
    </location>
</feature>
<dbReference type="GeneID" id="114074094"/>
<evidence type="ECO:0000259" key="2">
    <source>
        <dbReference type="Pfam" id="PF10536"/>
    </source>
</evidence>
<name>A0ABM1UWF3_SOLPN</name>
<dbReference type="Proteomes" id="UP000694930">
    <property type="component" value="Chromosome 9"/>
</dbReference>
<evidence type="ECO:0000313" key="4">
    <source>
        <dbReference type="RefSeq" id="XP_027767820.1"/>
    </source>
</evidence>
<reference evidence="4 5" key="2">
    <citation type="submission" date="2025-05" db="UniProtKB">
        <authorList>
            <consortium name="RefSeq"/>
        </authorList>
    </citation>
    <scope>IDENTIFICATION</scope>
</reference>
<dbReference type="Proteomes" id="UP000694930">
    <property type="component" value="Chromosome 4"/>
</dbReference>
<gene>
    <name evidence="4 5" type="primary">LOC114074094</name>
    <name evidence="6" type="synonym">LOC114074161</name>
    <name evidence="7" type="synonym">LOC114076403</name>
    <name evidence="8 9" type="synonym">LOC114076771</name>
</gene>
<proteinExistence type="predicted"/>
<dbReference type="RefSeq" id="XP_027767820.1">
    <property type="nucleotide sequence ID" value="XM_027912019.1"/>
</dbReference>
<evidence type="ECO:0000313" key="7">
    <source>
        <dbReference type="RefSeq" id="XP_027771183.1"/>
    </source>
</evidence>
<reference evidence="3" key="1">
    <citation type="journal article" date="2014" name="Nat. Genet.">
        <title>The genome of the stress-tolerant wild tomato species Solanum pennellii.</title>
        <authorList>
            <person name="Bolger A."/>
            <person name="Scossa F."/>
            <person name="Bolger M.E."/>
            <person name="Lanz C."/>
            <person name="Maumus F."/>
            <person name="Tohge T."/>
            <person name="Quesneville H."/>
            <person name="Alseekh S."/>
            <person name="Sorensen I."/>
            <person name="Lichtenstein G."/>
            <person name="Fich E.A."/>
            <person name="Conte M."/>
            <person name="Keller H."/>
            <person name="Schneeberger K."/>
            <person name="Schwacke R."/>
            <person name="Ofner I."/>
            <person name="Vrebalov J."/>
            <person name="Xu Y."/>
            <person name="Osorio S."/>
            <person name="Aflitos S.A."/>
            <person name="Schijlen E."/>
            <person name="Jimenez-Gomez J.M."/>
            <person name="Ryngajllo M."/>
            <person name="Kimura S."/>
            <person name="Kumar R."/>
            <person name="Koenig D."/>
            <person name="Headland L.R."/>
            <person name="Maloof J.N."/>
            <person name="Sinha N."/>
            <person name="van Ham R.C."/>
            <person name="Lankhorst R.K."/>
            <person name="Mao L."/>
            <person name="Vogel A."/>
            <person name="Arsova B."/>
            <person name="Panstruga R."/>
            <person name="Fei Z."/>
            <person name="Rose J.K."/>
            <person name="Zamir D."/>
            <person name="Carrari F."/>
            <person name="Giovannoni J.J."/>
            <person name="Weigel D."/>
            <person name="Usadel B."/>
            <person name="Fernie A.R."/>
        </authorList>
    </citation>
    <scope>NUCLEOTIDE SEQUENCE [LARGE SCALE GENOMIC DNA]</scope>
</reference>
<dbReference type="Pfam" id="PF10536">
    <property type="entry name" value="PMD"/>
    <property type="match status" value="1"/>
</dbReference>
<evidence type="ECO:0000313" key="8">
    <source>
        <dbReference type="RefSeq" id="XP_027772049.1"/>
    </source>
</evidence>
<keyword evidence="3" id="KW-1185">Reference proteome</keyword>
<accession>A0ABM1UWF3</accession>
<feature type="domain" description="Aminotransferase-like plant mobile" evidence="2">
    <location>
        <begin position="69"/>
        <end position="442"/>
    </location>
</feature>
<dbReference type="PANTHER" id="PTHR46033:SF60">
    <property type="entry name" value="AMINOTRANSFERASE-LIKE PLANT MOBILE DOMAIN-CONTAINING PROTEIN"/>
    <property type="match status" value="1"/>
</dbReference>
<sequence>MANDSEYKLDPGPLESNVLTGQLTHRSQDIWEGNVNMILNTRREDGNFWKLIEKYPIHPRVLEVIRLSGLYGVYKSNRPAIDRSLITALVERWRPETHTFHFRTGEATITLQDVEVLYGLPVNGDPVLGNEMIRTIEDWQNICQRLLGFVPSREDFKTNSIKVAAFNSHMLSQPHLSNMATQDMVNQKARCFMFWMIAGMMMADTSGGYLKLMYLPMLEDVDKIGSYSWGSATLAYLYHFLCKASQSTQNEIAGFLPLLQIWAWERVTVLRPQIVAHRDARTICHVGLPRGPHATRWFAHLSWTNTTKHVLKVYRDALDSMIEDQFIWEPYSDDLIESLPLYCHAGRDIWRVRVPIFCWDVVEVHLPDRVMRQFGLQQAIPTPFPFDSNHFRHDRRGRPNTNWELEHAHWLSFWNQRLQYSCDAPVNNEPLRYDDPYLIWFRRITRLVIGNPNSRPQNQQGYVPNSTAYETMVRHIHSMVDEAKTLGDNPSYEALYMFRKMVRDQGSDCLKYVHEADRVHVSADYRRDVVQPVQLHHPVRRRGKGGVAGRRERVVERAQTHVEIDQATQNVQEALEDDQATSNYNIGSISGGCTHEFTQASNMTYQLSETDIMPYVTPQTLQISSHPSLSSLENVIGNFENVPNFNSSPVPLIIETPDATNSLEDPNHDVDDNDPKDANEGGDTTIQNSEPSRREKRKIKLKPCGTGGHYAIQHVQKKRAKNK</sequence>
<protein>
    <submittedName>
        <fullName evidence="4 5">Serine/threonine-protein phosphatase 7 long form homolog</fullName>
    </submittedName>
</protein>
<dbReference type="InterPro" id="IPR019557">
    <property type="entry name" value="AminoTfrase-like_pln_mobile"/>
</dbReference>
<feature type="compositionally biased region" description="Basic and acidic residues" evidence="1">
    <location>
        <begin position="665"/>
        <end position="679"/>
    </location>
</feature>
<evidence type="ECO:0000313" key="9">
    <source>
        <dbReference type="RefSeq" id="XP_027772050.1"/>
    </source>
</evidence>
<dbReference type="InterPro" id="IPR044824">
    <property type="entry name" value="MAIN-like"/>
</dbReference>